<dbReference type="EMBL" id="JAUSVX010000001">
    <property type="protein sequence ID" value="MDQ0467006.1"/>
    <property type="molecule type" value="Genomic_DNA"/>
</dbReference>
<accession>A0ABU0IYC4</accession>
<gene>
    <name evidence="1" type="ORF">QO011_000001</name>
</gene>
<reference evidence="1 2" key="1">
    <citation type="submission" date="2023-07" db="EMBL/GenBank/DDBJ databases">
        <title>Genomic Encyclopedia of Type Strains, Phase IV (KMG-IV): sequencing the most valuable type-strain genomes for metagenomic binning, comparative biology and taxonomic classification.</title>
        <authorList>
            <person name="Goeker M."/>
        </authorList>
    </citation>
    <scope>NUCLEOTIDE SEQUENCE [LARGE SCALE GENOMIC DNA]</scope>
    <source>
        <strain evidence="1 2">DSM 19619</strain>
    </source>
</reference>
<feature type="non-terminal residue" evidence="1">
    <location>
        <position position="26"/>
    </location>
</feature>
<dbReference type="Proteomes" id="UP001242480">
    <property type="component" value="Unassembled WGS sequence"/>
</dbReference>
<comment type="caution">
    <text evidence="1">The sequence shown here is derived from an EMBL/GenBank/DDBJ whole genome shotgun (WGS) entry which is preliminary data.</text>
</comment>
<organism evidence="1 2">
    <name type="scientific">Labrys wisconsinensis</name>
    <dbReference type="NCBI Taxonomy" id="425677"/>
    <lineage>
        <taxon>Bacteria</taxon>
        <taxon>Pseudomonadati</taxon>
        <taxon>Pseudomonadota</taxon>
        <taxon>Alphaproteobacteria</taxon>
        <taxon>Hyphomicrobiales</taxon>
        <taxon>Xanthobacteraceae</taxon>
        <taxon>Labrys</taxon>
    </lineage>
</organism>
<name>A0ABU0IYC4_9HYPH</name>
<proteinExistence type="predicted"/>
<evidence type="ECO:0000313" key="1">
    <source>
        <dbReference type="EMBL" id="MDQ0467006.1"/>
    </source>
</evidence>
<sequence>MDRLDRSIHAHATKTMLGVAGPTLFA</sequence>
<keyword evidence="2" id="KW-1185">Reference proteome</keyword>
<evidence type="ECO:0000313" key="2">
    <source>
        <dbReference type="Proteomes" id="UP001242480"/>
    </source>
</evidence>
<protein>
    <submittedName>
        <fullName evidence="1">Uncharacterized protein</fullName>
    </submittedName>
</protein>